<feature type="transmembrane region" description="Helical" evidence="6">
    <location>
        <begin position="212"/>
        <end position="233"/>
    </location>
</feature>
<dbReference type="InParanoid" id="A0A1V8TIE5"/>
<comment type="subcellular location">
    <subcellularLocation>
        <location evidence="1">Membrane</location>
        <topology evidence="1">Multi-pass membrane protein</topology>
    </subcellularLocation>
</comment>
<feature type="transmembrane region" description="Helical" evidence="6">
    <location>
        <begin position="69"/>
        <end position="86"/>
    </location>
</feature>
<feature type="region of interest" description="Disordered" evidence="5">
    <location>
        <begin position="128"/>
        <end position="162"/>
    </location>
</feature>
<name>A0A1V8TIE5_9PEZI</name>
<accession>A0A1V8TIE5</accession>
<keyword evidence="3 6" id="KW-1133">Transmembrane helix</keyword>
<feature type="transmembrane region" description="Helical" evidence="6">
    <location>
        <begin position="92"/>
        <end position="107"/>
    </location>
</feature>
<dbReference type="GO" id="GO:0016020">
    <property type="term" value="C:membrane"/>
    <property type="evidence" value="ECO:0007669"/>
    <property type="project" value="UniProtKB-SubCell"/>
</dbReference>
<keyword evidence="9" id="KW-1185">Reference proteome</keyword>
<protein>
    <recommendedName>
        <fullName evidence="7">Wax synthase domain-containing protein</fullName>
    </recommendedName>
</protein>
<evidence type="ECO:0000256" key="5">
    <source>
        <dbReference type="SAM" id="MobiDB-lite"/>
    </source>
</evidence>
<feature type="transmembrane region" description="Helical" evidence="6">
    <location>
        <begin position="245"/>
        <end position="268"/>
    </location>
</feature>
<feature type="transmembrane region" description="Helical" evidence="6">
    <location>
        <begin position="309"/>
        <end position="325"/>
    </location>
</feature>
<evidence type="ECO:0000313" key="9">
    <source>
        <dbReference type="Proteomes" id="UP000192596"/>
    </source>
</evidence>
<feature type="transmembrane region" description="Helical" evidence="6">
    <location>
        <begin position="391"/>
        <end position="411"/>
    </location>
</feature>
<feature type="transmembrane region" description="Helical" evidence="6">
    <location>
        <begin position="358"/>
        <end position="379"/>
    </location>
</feature>
<dbReference type="OrthoDB" id="1077582at2759"/>
<organism evidence="8 9">
    <name type="scientific">Cryoendolithus antarcticus</name>
    <dbReference type="NCBI Taxonomy" id="1507870"/>
    <lineage>
        <taxon>Eukaryota</taxon>
        <taxon>Fungi</taxon>
        <taxon>Dikarya</taxon>
        <taxon>Ascomycota</taxon>
        <taxon>Pezizomycotina</taxon>
        <taxon>Dothideomycetes</taxon>
        <taxon>Dothideomycetidae</taxon>
        <taxon>Cladosporiales</taxon>
        <taxon>Cladosporiaceae</taxon>
        <taxon>Cryoendolithus</taxon>
    </lineage>
</organism>
<dbReference type="Proteomes" id="UP000192596">
    <property type="component" value="Unassembled WGS sequence"/>
</dbReference>
<dbReference type="STRING" id="1507870.A0A1V8TIE5"/>
<keyword evidence="4 6" id="KW-0472">Membrane</keyword>
<gene>
    <name evidence="8" type="ORF">B0A48_05403</name>
</gene>
<evidence type="ECO:0000259" key="7">
    <source>
        <dbReference type="Pfam" id="PF13813"/>
    </source>
</evidence>
<dbReference type="EMBL" id="NAJO01000007">
    <property type="protein sequence ID" value="OQO11147.1"/>
    <property type="molecule type" value="Genomic_DNA"/>
</dbReference>
<sequence length="489" mass="54924">MFSSKISSHSQFQSVVGELTQCAMVDFSYTYLVRHIVPGPQSFSYFVPHILTPLSLLIPRTVLSRRQSIAIFLPIILLSTLHAWVIMDGVDVISVNAVLIALLFLPLKDPHAQFNLIVRNVRERTSAQQSSAGDSLQEETALLSPSDDAAPPSSPSKPTAYRTQAYPSTLRERLPWVNMLLVSIRFNDWQIAIPSHDRSQPQPPAFQTRRQFFLQALLSSVRGLLTIDLTHAYMTTDVYFTDTNISLYSPLPFASISGIAALAFRSLVLGAQIWAALSQLFYLFATLPVGLNAFGLLDDLWSPHTWGAYYGPASAIFTHGLRGFWGKYWHQTMRITTSAPGYALADMLGLKGREWKRYAVISIVAFGCSGVVHMGLVPAEPLWATVSPNRLRLYMGLFFWVQPVGMLGEMLEESLWTRSTGREVWERGWMYRIRLMGTGLSVLLWFLACLPLIGEVGRQLGWFKLSILPVSLWQGLRGEGWITWPILQK</sequence>
<comment type="caution">
    <text evidence="8">The sequence shown here is derived from an EMBL/GenBank/DDBJ whole genome shotgun (WGS) entry which is preliminary data.</text>
</comment>
<evidence type="ECO:0000256" key="4">
    <source>
        <dbReference type="ARBA" id="ARBA00023136"/>
    </source>
</evidence>
<dbReference type="Pfam" id="PF13813">
    <property type="entry name" value="MBOAT_2"/>
    <property type="match status" value="1"/>
</dbReference>
<keyword evidence="2 6" id="KW-0812">Transmembrane</keyword>
<evidence type="ECO:0000256" key="3">
    <source>
        <dbReference type="ARBA" id="ARBA00022989"/>
    </source>
</evidence>
<feature type="transmembrane region" description="Helical" evidence="6">
    <location>
        <begin position="431"/>
        <end position="453"/>
    </location>
</feature>
<feature type="domain" description="Wax synthase" evidence="7">
    <location>
        <begin position="308"/>
        <end position="375"/>
    </location>
</feature>
<evidence type="ECO:0000256" key="2">
    <source>
        <dbReference type="ARBA" id="ARBA00022692"/>
    </source>
</evidence>
<reference evidence="9" key="1">
    <citation type="submission" date="2017-03" db="EMBL/GenBank/DDBJ databases">
        <title>Genomes of endolithic fungi from Antarctica.</title>
        <authorList>
            <person name="Coleine C."/>
            <person name="Masonjones S."/>
            <person name="Stajich J.E."/>
        </authorList>
    </citation>
    <scope>NUCLEOTIDE SEQUENCE [LARGE SCALE GENOMIC DNA]</scope>
    <source>
        <strain evidence="9">CCFEE 5527</strain>
    </source>
</reference>
<evidence type="ECO:0000256" key="1">
    <source>
        <dbReference type="ARBA" id="ARBA00004141"/>
    </source>
</evidence>
<dbReference type="AlphaFoldDB" id="A0A1V8TIE5"/>
<evidence type="ECO:0000256" key="6">
    <source>
        <dbReference type="SAM" id="Phobius"/>
    </source>
</evidence>
<dbReference type="InterPro" id="IPR032805">
    <property type="entry name" value="Wax_synthase_dom"/>
</dbReference>
<evidence type="ECO:0000313" key="8">
    <source>
        <dbReference type="EMBL" id="OQO11147.1"/>
    </source>
</evidence>
<feature type="transmembrane region" description="Helical" evidence="6">
    <location>
        <begin position="280"/>
        <end position="297"/>
    </location>
</feature>
<proteinExistence type="predicted"/>